<gene>
    <name evidence="3" type="ORF">DR999_PMT22129</name>
</gene>
<sequence length="79" mass="9051">MAGALLEPHKLVPTPFEGQHFDPYDYYSLTERYSMPGGRSRKGRSKREAAGNTNRPNPAGHERKIALKLQRSERRRGQE</sequence>
<dbReference type="PANTHER" id="PTHR17149">
    <property type="entry name" value="NUCLEAR PROTEIN 1 AND 2"/>
    <property type="match status" value="1"/>
</dbReference>
<dbReference type="STRING" id="55544.A0A4D9DFA5"/>
<dbReference type="EMBL" id="QXTE01000791">
    <property type="protein sequence ID" value="TFJ96106.1"/>
    <property type="molecule type" value="Genomic_DNA"/>
</dbReference>
<evidence type="ECO:0000256" key="2">
    <source>
        <dbReference type="SAM" id="MobiDB-lite"/>
    </source>
</evidence>
<proteinExistence type="inferred from homology"/>
<dbReference type="GO" id="GO:0045786">
    <property type="term" value="P:negative regulation of cell cycle"/>
    <property type="evidence" value="ECO:0007669"/>
    <property type="project" value="TreeGrafter"/>
</dbReference>
<dbReference type="InterPro" id="IPR018792">
    <property type="entry name" value="NUPR1-like"/>
</dbReference>
<dbReference type="OrthoDB" id="9421418at2759"/>
<dbReference type="GO" id="GO:0006357">
    <property type="term" value="P:regulation of transcription by RNA polymerase II"/>
    <property type="evidence" value="ECO:0007669"/>
    <property type="project" value="TreeGrafter"/>
</dbReference>
<organism evidence="3 4">
    <name type="scientific">Platysternon megacephalum</name>
    <name type="common">big-headed turtle</name>
    <dbReference type="NCBI Taxonomy" id="55544"/>
    <lineage>
        <taxon>Eukaryota</taxon>
        <taxon>Metazoa</taxon>
        <taxon>Chordata</taxon>
        <taxon>Craniata</taxon>
        <taxon>Vertebrata</taxon>
        <taxon>Euteleostomi</taxon>
        <taxon>Archelosauria</taxon>
        <taxon>Testudinata</taxon>
        <taxon>Testudines</taxon>
        <taxon>Cryptodira</taxon>
        <taxon>Durocryptodira</taxon>
        <taxon>Testudinoidea</taxon>
        <taxon>Platysternidae</taxon>
        <taxon>Platysternon</taxon>
    </lineage>
</organism>
<evidence type="ECO:0000313" key="3">
    <source>
        <dbReference type="EMBL" id="TFJ96106.1"/>
    </source>
</evidence>
<evidence type="ECO:0000256" key="1">
    <source>
        <dbReference type="ARBA" id="ARBA00009380"/>
    </source>
</evidence>
<evidence type="ECO:0000313" key="4">
    <source>
        <dbReference type="Proteomes" id="UP000297703"/>
    </source>
</evidence>
<dbReference type="AlphaFoldDB" id="A0A4D9DFA5"/>
<dbReference type="Pfam" id="PF10195">
    <property type="entry name" value="Phospho_p8"/>
    <property type="match status" value="1"/>
</dbReference>
<dbReference type="GO" id="GO:0005634">
    <property type="term" value="C:nucleus"/>
    <property type="evidence" value="ECO:0007669"/>
    <property type="project" value="TreeGrafter"/>
</dbReference>
<comment type="caution">
    <text evidence="3">The sequence shown here is derived from an EMBL/GenBank/DDBJ whole genome shotgun (WGS) entry which is preliminary data.</text>
</comment>
<feature type="region of interest" description="Disordered" evidence="2">
    <location>
        <begin position="1"/>
        <end position="20"/>
    </location>
</feature>
<name>A0A4D9DFA5_9SAUR</name>
<dbReference type="Proteomes" id="UP000297703">
    <property type="component" value="Unassembled WGS sequence"/>
</dbReference>
<feature type="region of interest" description="Disordered" evidence="2">
    <location>
        <begin position="33"/>
        <end position="79"/>
    </location>
</feature>
<feature type="compositionally biased region" description="Basic and acidic residues" evidence="2">
    <location>
        <begin position="60"/>
        <end position="79"/>
    </location>
</feature>
<reference evidence="3 4" key="2">
    <citation type="submission" date="2019-04" db="EMBL/GenBank/DDBJ databases">
        <title>The genome sequence of big-headed turtle.</title>
        <authorList>
            <person name="Gong S."/>
        </authorList>
    </citation>
    <scope>NUCLEOTIDE SEQUENCE [LARGE SCALE GENOMIC DNA]</scope>
    <source>
        <strain evidence="3">DO16091913</strain>
        <tissue evidence="3">Muscle</tissue>
    </source>
</reference>
<dbReference type="PANTHER" id="PTHR17149:SF4">
    <property type="entry name" value="RH17958P"/>
    <property type="match status" value="1"/>
</dbReference>
<keyword evidence="4" id="KW-1185">Reference proteome</keyword>
<protein>
    <submittedName>
        <fullName evidence="3">Nuclear protein 1</fullName>
    </submittedName>
</protein>
<accession>A0A4D9DFA5</accession>
<dbReference type="GO" id="GO:0008285">
    <property type="term" value="P:negative regulation of cell population proliferation"/>
    <property type="evidence" value="ECO:0007669"/>
    <property type="project" value="TreeGrafter"/>
</dbReference>
<reference evidence="3 4" key="1">
    <citation type="submission" date="2019-04" db="EMBL/GenBank/DDBJ databases">
        <title>Draft genome of the big-headed turtle Platysternon megacephalum.</title>
        <authorList>
            <person name="Gong S."/>
        </authorList>
    </citation>
    <scope>NUCLEOTIDE SEQUENCE [LARGE SCALE GENOMIC DNA]</scope>
    <source>
        <strain evidence="3">DO16091913</strain>
        <tissue evidence="3">Muscle</tissue>
    </source>
</reference>
<comment type="similarity">
    <text evidence="1">Belongs to the NUPR family.</text>
</comment>